<dbReference type="PANTHER" id="PTHR42928">
    <property type="entry name" value="TRICARBOXYLATE-BINDING PROTEIN"/>
    <property type="match status" value="1"/>
</dbReference>
<evidence type="ECO:0000256" key="1">
    <source>
        <dbReference type="ARBA" id="ARBA00006987"/>
    </source>
</evidence>
<dbReference type="Proteomes" id="UP000765160">
    <property type="component" value="Unassembled WGS sequence"/>
</dbReference>
<evidence type="ECO:0000313" key="3">
    <source>
        <dbReference type="EMBL" id="NKE47051.1"/>
    </source>
</evidence>
<keyword evidence="2" id="KW-0732">Signal</keyword>
<keyword evidence="4" id="KW-1185">Reference proteome</keyword>
<protein>
    <recommendedName>
        <fullName evidence="5">Tripartite tricarboxylate transporter substrate binding protein</fullName>
    </recommendedName>
</protein>
<feature type="chain" id="PRO_5046678694" description="Tripartite tricarboxylate transporter substrate binding protein" evidence="2">
    <location>
        <begin position="24"/>
        <end position="318"/>
    </location>
</feature>
<comment type="similarity">
    <text evidence="1">Belongs to the UPF0065 (bug) family.</text>
</comment>
<comment type="caution">
    <text evidence="3">The sequence shown here is derived from an EMBL/GenBank/DDBJ whole genome shotgun (WGS) entry which is preliminary data.</text>
</comment>
<dbReference type="InterPro" id="IPR042100">
    <property type="entry name" value="Bug_dom1"/>
</dbReference>
<dbReference type="Gene3D" id="3.40.190.150">
    <property type="entry name" value="Bordetella uptake gene, domain 1"/>
    <property type="match status" value="1"/>
</dbReference>
<evidence type="ECO:0000313" key="4">
    <source>
        <dbReference type="Proteomes" id="UP000765160"/>
    </source>
</evidence>
<sequence length="318" mass="33915">MYRRRMASLAAGLMLAPAMRANAQARDTAWPSRPIRIIVGFAAGGVADIMARLMAPKLSEALGQPVVVENRPGAGSIVAAAATAQAAPDGHTIMLSAETLAISPFVAPNLPYRPLTDFAFITQCGYFDHVIVVGPNSPFQTIEDMVAADRARPGFLTVGGVGTPRVDKLRVQGPMSIEPVSFRTTPDLLAAVFNGTVDAGIDVIGPTLPLIQSGTVRPLVTTGRHRSSILPHLRSATEAGLGYVHTSFNGIIGPRQLPPVIVDRLNREFHAILRDPAVIERFVSLGVTAQFGTPAEFAEMMRAEVEVWKSVMPQQSPV</sequence>
<dbReference type="SUPFAM" id="SSF53850">
    <property type="entry name" value="Periplasmic binding protein-like II"/>
    <property type="match status" value="1"/>
</dbReference>
<dbReference type="RefSeq" id="WP_168052015.1">
    <property type="nucleotide sequence ID" value="NZ_JAATJR010000006.1"/>
</dbReference>
<proteinExistence type="inferred from homology"/>
<feature type="signal peptide" evidence="2">
    <location>
        <begin position="1"/>
        <end position="23"/>
    </location>
</feature>
<dbReference type="EMBL" id="JAAVTX010000006">
    <property type="protein sequence ID" value="NKE47051.1"/>
    <property type="molecule type" value="Genomic_DNA"/>
</dbReference>
<name>A0ABX1F3X1_9PROT</name>
<dbReference type="Gene3D" id="3.40.190.10">
    <property type="entry name" value="Periplasmic binding protein-like II"/>
    <property type="match status" value="1"/>
</dbReference>
<dbReference type="Pfam" id="PF03401">
    <property type="entry name" value="TctC"/>
    <property type="match status" value="1"/>
</dbReference>
<evidence type="ECO:0008006" key="5">
    <source>
        <dbReference type="Google" id="ProtNLM"/>
    </source>
</evidence>
<dbReference type="PIRSF" id="PIRSF017082">
    <property type="entry name" value="YflP"/>
    <property type="match status" value="1"/>
</dbReference>
<dbReference type="InterPro" id="IPR005064">
    <property type="entry name" value="BUG"/>
</dbReference>
<organism evidence="3 4">
    <name type="scientific">Falsiroseomonas frigidaquae</name>
    <dbReference type="NCBI Taxonomy" id="487318"/>
    <lineage>
        <taxon>Bacteria</taxon>
        <taxon>Pseudomonadati</taxon>
        <taxon>Pseudomonadota</taxon>
        <taxon>Alphaproteobacteria</taxon>
        <taxon>Acetobacterales</taxon>
        <taxon>Roseomonadaceae</taxon>
        <taxon>Falsiroseomonas</taxon>
    </lineage>
</organism>
<accession>A0ABX1F3X1</accession>
<dbReference type="PANTHER" id="PTHR42928:SF5">
    <property type="entry name" value="BLR1237 PROTEIN"/>
    <property type="match status" value="1"/>
</dbReference>
<reference evidence="3 4" key="1">
    <citation type="submission" date="2020-03" db="EMBL/GenBank/DDBJ databases">
        <title>Roseomonas selenitidurans sp. nov. isolated from soil.</title>
        <authorList>
            <person name="Liu H."/>
        </authorList>
    </citation>
    <scope>NUCLEOTIDE SEQUENCE [LARGE SCALE GENOMIC DNA]</scope>
    <source>
        <strain evidence="3 4">JCM 15073</strain>
    </source>
</reference>
<gene>
    <name evidence="3" type="ORF">HB662_19890</name>
</gene>
<evidence type="ECO:0000256" key="2">
    <source>
        <dbReference type="SAM" id="SignalP"/>
    </source>
</evidence>